<dbReference type="Gene3D" id="3.30.70.100">
    <property type="match status" value="1"/>
</dbReference>
<feature type="transmembrane region" description="Helical" evidence="6">
    <location>
        <begin position="184"/>
        <end position="213"/>
    </location>
</feature>
<dbReference type="PANTHER" id="PTHR30221:SF1">
    <property type="entry name" value="SMALL-CONDUCTANCE MECHANOSENSITIVE CHANNEL"/>
    <property type="match status" value="1"/>
</dbReference>
<comment type="function">
    <text evidence="6">Mechanosensitive channel that participates in the regulation of osmotic pressure changes within the cell, opening in response to stretch forces in the membrane lipid bilayer, without the need for other proteins. Contributes to normal resistance to hypoosmotic shock. Forms an ion channel of 1.0 nanosiemens conductance with a slight preference for anions.</text>
</comment>
<dbReference type="InterPro" id="IPR011066">
    <property type="entry name" value="MscS_channel_C_sf"/>
</dbReference>
<evidence type="ECO:0000256" key="7">
    <source>
        <dbReference type="SAM" id="MobiDB-lite"/>
    </source>
</evidence>
<keyword evidence="6" id="KW-0997">Cell inner membrane</keyword>
<dbReference type="Gene3D" id="1.10.287.1260">
    <property type="match status" value="1"/>
</dbReference>
<evidence type="ECO:0000256" key="6">
    <source>
        <dbReference type="RuleBase" id="RU369025"/>
    </source>
</evidence>
<dbReference type="InterPro" id="IPR045275">
    <property type="entry name" value="MscS_archaea/bacteria_type"/>
</dbReference>
<evidence type="ECO:0000256" key="3">
    <source>
        <dbReference type="ARBA" id="ARBA00022692"/>
    </source>
</evidence>
<dbReference type="SUPFAM" id="SSF50182">
    <property type="entry name" value="Sm-like ribonucleoproteins"/>
    <property type="match status" value="1"/>
</dbReference>
<accession>A0ABT2KBH0</accession>
<dbReference type="InterPro" id="IPR007055">
    <property type="entry name" value="BON_dom"/>
</dbReference>
<dbReference type="InterPro" id="IPR023408">
    <property type="entry name" value="MscS_beta-dom_sf"/>
</dbReference>
<keyword evidence="3 6" id="KW-0812">Transmembrane</keyword>
<keyword evidence="2" id="KW-1003">Cell membrane</keyword>
<reference evidence="10 11" key="1">
    <citation type="submission" date="2022-04" db="EMBL/GenBank/DDBJ databases">
        <title>Paracoccus sp. YLB-12 draft genome sequence.</title>
        <authorList>
            <person name="Yu L."/>
        </authorList>
    </citation>
    <scope>NUCLEOTIDE SEQUENCE [LARGE SCALE GENOMIC DNA]</scope>
    <source>
        <strain evidence="10 11">YLB-12</strain>
    </source>
</reference>
<protein>
    <recommendedName>
        <fullName evidence="6">Small-conductance mechanosensitive channel</fullName>
    </recommendedName>
</protein>
<evidence type="ECO:0000313" key="11">
    <source>
        <dbReference type="Proteomes" id="UP001320702"/>
    </source>
</evidence>
<evidence type="ECO:0000313" key="10">
    <source>
        <dbReference type="EMBL" id="MCT4333872.1"/>
    </source>
</evidence>
<keyword evidence="6" id="KW-0813">Transport</keyword>
<evidence type="ECO:0000256" key="5">
    <source>
        <dbReference type="ARBA" id="ARBA00023136"/>
    </source>
</evidence>
<feature type="chain" id="PRO_5046311280" description="Small-conductance mechanosensitive channel" evidence="8">
    <location>
        <begin position="24"/>
        <end position="444"/>
    </location>
</feature>
<gene>
    <name evidence="10" type="ORF">MU516_13470</name>
</gene>
<dbReference type="PANTHER" id="PTHR30221">
    <property type="entry name" value="SMALL-CONDUCTANCE MECHANOSENSITIVE CHANNEL"/>
    <property type="match status" value="1"/>
</dbReference>
<keyword evidence="11" id="KW-1185">Reference proteome</keyword>
<comment type="caution">
    <text evidence="6">Lacks conserved residue(s) required for the propagation of feature annotation.</text>
</comment>
<feature type="region of interest" description="Disordered" evidence="7">
    <location>
        <begin position="390"/>
        <end position="426"/>
    </location>
</feature>
<dbReference type="Pfam" id="PF04972">
    <property type="entry name" value="BON"/>
    <property type="match status" value="1"/>
</dbReference>
<dbReference type="RefSeq" id="WP_260277748.1">
    <property type="nucleotide sequence ID" value="NZ_JANAVZ010000007.1"/>
</dbReference>
<dbReference type="Gene3D" id="3.30.1340.30">
    <property type="match status" value="1"/>
</dbReference>
<sequence>MIRALLLILLLVLPAAIPGPAAAQAGRDSVASPSGTISVRNDAATDLAIRNRIYSILDQVASFDSVRARVDAGIVTLTGEATEQATIDRLNALIARVDGVVAIEDQVLLSTDIGLRLESVRGRFLQRLNQVAAGLPFVVLGLLVGAVIVLLGGWLSRRDKTLARIAPNPFIADFMAQTIRLSTWIVALVVALGLMEATALLGTLLGAAGIFGLSLSFAARDTIEGFVATILLSLRQPFRPNDLIEIGGQRGRVIRLTSRGTTLLTLDGNHIRFPNQIVYKAVLTNYTRNPERRFLVDLTVDPFADLGRARDLVLRTLAGMDFVLARPEPVAWIEASGNEFVVIRAGAWVSQDGTDFDLARGEAFRLLRQALDGAGYAIPEPIHRLHLEGQEASQLQKPDPAPAPADAPEPPLDLSPDAGFEQLVDRGRVDDGRNLLRSDMRRPG</sequence>
<organism evidence="10 11">
    <name type="scientific">Paracoccus maritimus</name>
    <dbReference type="NCBI Taxonomy" id="2933292"/>
    <lineage>
        <taxon>Bacteria</taxon>
        <taxon>Pseudomonadati</taxon>
        <taxon>Pseudomonadota</taxon>
        <taxon>Alphaproteobacteria</taxon>
        <taxon>Rhodobacterales</taxon>
        <taxon>Paracoccaceae</taxon>
        <taxon>Paracoccus</taxon>
    </lineage>
</organism>
<dbReference type="SUPFAM" id="SSF82689">
    <property type="entry name" value="Mechanosensitive channel protein MscS (YggB), C-terminal domain"/>
    <property type="match status" value="1"/>
</dbReference>
<dbReference type="PROSITE" id="PS50914">
    <property type="entry name" value="BON"/>
    <property type="match status" value="1"/>
</dbReference>
<dbReference type="Gene3D" id="2.30.30.60">
    <property type="match status" value="1"/>
</dbReference>
<keyword evidence="6" id="KW-0407">Ion channel</keyword>
<dbReference type="Pfam" id="PF00924">
    <property type="entry name" value="MS_channel_2nd"/>
    <property type="match status" value="1"/>
</dbReference>
<feature type="transmembrane region" description="Helical" evidence="6">
    <location>
        <begin position="133"/>
        <end position="155"/>
    </location>
</feature>
<feature type="compositionally biased region" description="Pro residues" evidence="7">
    <location>
        <begin position="399"/>
        <end position="413"/>
    </location>
</feature>
<keyword evidence="4 6" id="KW-1133">Transmembrane helix</keyword>
<dbReference type="Proteomes" id="UP001320702">
    <property type="component" value="Unassembled WGS sequence"/>
</dbReference>
<comment type="subcellular location">
    <subcellularLocation>
        <location evidence="6">Cell inner membrane</location>
        <topology evidence="6">Multi-pass membrane protein</topology>
    </subcellularLocation>
    <subcellularLocation>
        <location evidence="1">Cell membrane</location>
        <topology evidence="1">Multi-pass membrane protein</topology>
    </subcellularLocation>
</comment>
<dbReference type="InterPro" id="IPR006685">
    <property type="entry name" value="MscS_channel_2nd"/>
</dbReference>
<evidence type="ECO:0000256" key="2">
    <source>
        <dbReference type="ARBA" id="ARBA00022475"/>
    </source>
</evidence>
<keyword evidence="8" id="KW-0732">Signal</keyword>
<name>A0ABT2KBH0_9RHOB</name>
<comment type="similarity">
    <text evidence="6">Belongs to the MscS (TC 1.A.23) family.</text>
</comment>
<keyword evidence="6" id="KW-0406">Ion transport</keyword>
<feature type="signal peptide" evidence="8">
    <location>
        <begin position="1"/>
        <end position="23"/>
    </location>
</feature>
<dbReference type="EMBL" id="JANAVZ010000007">
    <property type="protein sequence ID" value="MCT4333872.1"/>
    <property type="molecule type" value="Genomic_DNA"/>
</dbReference>
<comment type="caution">
    <text evidence="10">The sequence shown here is derived from an EMBL/GenBank/DDBJ whole genome shotgun (WGS) entry which is preliminary data.</text>
</comment>
<evidence type="ECO:0000256" key="1">
    <source>
        <dbReference type="ARBA" id="ARBA00004651"/>
    </source>
</evidence>
<evidence type="ECO:0000256" key="8">
    <source>
        <dbReference type="SAM" id="SignalP"/>
    </source>
</evidence>
<evidence type="ECO:0000256" key="4">
    <source>
        <dbReference type="ARBA" id="ARBA00022989"/>
    </source>
</evidence>
<evidence type="ECO:0000259" key="9">
    <source>
        <dbReference type="PROSITE" id="PS50914"/>
    </source>
</evidence>
<dbReference type="InterPro" id="IPR010920">
    <property type="entry name" value="LSM_dom_sf"/>
</dbReference>
<keyword evidence="5 6" id="KW-0472">Membrane</keyword>
<feature type="domain" description="BON" evidence="9">
    <location>
        <begin position="45"/>
        <end position="111"/>
    </location>
</feature>
<proteinExistence type="inferred from homology"/>
<comment type="subunit">
    <text evidence="6">Homoheptamer.</text>
</comment>